<accession>A0A0H1B7L6</accession>
<organism evidence="2 3">
    <name type="scientific">Blastomyces silverae</name>
    <dbReference type="NCBI Taxonomy" id="2060906"/>
    <lineage>
        <taxon>Eukaryota</taxon>
        <taxon>Fungi</taxon>
        <taxon>Dikarya</taxon>
        <taxon>Ascomycota</taxon>
        <taxon>Pezizomycotina</taxon>
        <taxon>Eurotiomycetes</taxon>
        <taxon>Eurotiomycetidae</taxon>
        <taxon>Onygenales</taxon>
        <taxon>Ajellomycetaceae</taxon>
        <taxon>Blastomyces</taxon>
    </lineage>
</organism>
<feature type="region of interest" description="Disordered" evidence="1">
    <location>
        <begin position="33"/>
        <end position="55"/>
    </location>
</feature>
<dbReference type="AlphaFoldDB" id="A0A0H1B7L6"/>
<gene>
    <name evidence="2" type="ORF">EMPG_17531</name>
</gene>
<feature type="compositionally biased region" description="Basic and acidic residues" evidence="1">
    <location>
        <begin position="96"/>
        <end position="108"/>
    </location>
</feature>
<dbReference type="Proteomes" id="UP000053573">
    <property type="component" value="Unassembled WGS sequence"/>
</dbReference>
<comment type="caution">
    <text evidence="2">The sequence shown here is derived from an EMBL/GenBank/DDBJ whole genome shotgun (WGS) entry which is preliminary data.</text>
</comment>
<evidence type="ECO:0000256" key="1">
    <source>
        <dbReference type="SAM" id="MobiDB-lite"/>
    </source>
</evidence>
<feature type="region of interest" description="Disordered" evidence="1">
    <location>
        <begin position="387"/>
        <end position="415"/>
    </location>
</feature>
<protein>
    <submittedName>
        <fullName evidence="2">Uncharacterized protein</fullName>
    </submittedName>
</protein>
<sequence length="612" mass="66584">MFRLRPTPIVLSGDEIYACVQRILVARILERGGDPHVSPHRQRQSSSEAASVDSPLLALDSSSFEEFTDCCPDDCGSSPTLSSGRRKRETSSEETQTEHRQLSPDRQESPPSSTDDTRLAEQLDTITLSFTSFLSPSTWLGPFASSSGSVGGNMCQERVDDISTTLFYPMKPWASSLIPTGFPPLKCHGLYSDIFLCSEESNTTFSVLGYAIPGAIPPGSARCSSPYYQSIASTPSLSDSQDTDSESESQDGFALSNPGSSRKLTASLYTIDPFFNHFGQSPAASDPNRCSDNSRTAKKFSNVNSFQCQWHCPKGAPNNSYTPAIPSLSCYGFDSITLNVHEFHNWDISLFDYHIRCTQILVQHYQFVSIIMRRSFDANMLPQAASEEVASSQASQSGSSSPDQSPATPTSSVEGVSTVSVARNATQGYPIASSNLVTPTGRILLIAPKAIADQIPQIERIPQEAVGLPQVSQSDTFFTLPWLTLQPMTPTYPVLTPANQPQPAIPLRHTGINYYHVPLSGIVRNPIRPSPALNQDQHQQYLAPATNSAYPTGHGYLVQQAGQQAHDNNANNEPVTSQLPAGSFQMPLGMTWQIQLFNWVADPTSGRGTNNI</sequence>
<name>A0A0H1B7L6_9EURO</name>
<dbReference type="EMBL" id="LDEV01002938">
    <property type="protein sequence ID" value="KLJ06982.1"/>
    <property type="molecule type" value="Genomic_DNA"/>
</dbReference>
<feature type="region of interest" description="Disordered" evidence="1">
    <location>
        <begin position="78"/>
        <end position="118"/>
    </location>
</feature>
<evidence type="ECO:0000313" key="2">
    <source>
        <dbReference type="EMBL" id="KLJ06982.1"/>
    </source>
</evidence>
<feature type="region of interest" description="Disordered" evidence="1">
    <location>
        <begin position="233"/>
        <end position="258"/>
    </location>
</feature>
<keyword evidence="3" id="KW-1185">Reference proteome</keyword>
<reference evidence="3" key="1">
    <citation type="journal article" date="2015" name="PLoS Genet.">
        <title>The dynamic genome and transcriptome of the human fungal pathogen Blastomyces and close relative Emmonsia.</title>
        <authorList>
            <person name="Munoz J.F."/>
            <person name="Gauthier G.M."/>
            <person name="Desjardins C.A."/>
            <person name="Gallo J.E."/>
            <person name="Holder J."/>
            <person name="Sullivan T.D."/>
            <person name="Marty A.J."/>
            <person name="Carmen J.C."/>
            <person name="Chen Z."/>
            <person name="Ding L."/>
            <person name="Gujja S."/>
            <person name="Magrini V."/>
            <person name="Misas E."/>
            <person name="Mitreva M."/>
            <person name="Priest M."/>
            <person name="Saif S."/>
            <person name="Whiston E.A."/>
            <person name="Young S."/>
            <person name="Zeng Q."/>
            <person name="Goldman W.E."/>
            <person name="Mardis E.R."/>
            <person name="Taylor J.W."/>
            <person name="McEwen J.G."/>
            <person name="Clay O.K."/>
            <person name="Klein B.S."/>
            <person name="Cuomo C.A."/>
        </authorList>
    </citation>
    <scope>NUCLEOTIDE SEQUENCE [LARGE SCALE GENOMIC DNA]</scope>
    <source>
        <strain evidence="3">UAMH 139</strain>
    </source>
</reference>
<dbReference type="OrthoDB" id="4188535at2759"/>
<proteinExistence type="predicted"/>
<evidence type="ECO:0000313" key="3">
    <source>
        <dbReference type="Proteomes" id="UP000053573"/>
    </source>
</evidence>